<dbReference type="PANTHER" id="PTHR12110">
    <property type="entry name" value="HYDROXYPYRUVATE ISOMERASE"/>
    <property type="match status" value="1"/>
</dbReference>
<sequence>MNQTVIEKQTIKVANAPCSWGVLEFELEGEKKGFDQVLDEMKAAGYSGTELGDWGFMPTDPAALRAELQQRQLDLLGAFVPVALVKPEAQAEGIERALRTAGLMHAAGYPNAFIVLADENGSVPERTKKAGRVEANDLLDRESYRFIANNAEALARAVKEKYGMRTVFHHHGAGYVETPQEIEWLLEGSDPSVLGLCFDTGHYMLGGGTDPVGFIKKHIDRIWHVHFKDFDPVVRDKATIENWDYFQSVQNGVFCELGKGAVPFEAIKNLLEEEGYKDWIVVEQDVLPGMGQPLECARKNREYLASIQL</sequence>
<dbReference type="InterPro" id="IPR036237">
    <property type="entry name" value="Xyl_isomerase-like_sf"/>
</dbReference>
<reference evidence="2 3" key="1">
    <citation type="submission" date="2022-01" db="EMBL/GenBank/DDBJ databases">
        <title>Flavihumibacter sp. nov., isolated from sediment of a river.</title>
        <authorList>
            <person name="Liu H."/>
        </authorList>
    </citation>
    <scope>NUCLEOTIDE SEQUENCE [LARGE SCALE GENOMIC DNA]</scope>
    <source>
        <strain evidence="2 3">RY-1</strain>
    </source>
</reference>
<dbReference type="Gene3D" id="3.20.20.150">
    <property type="entry name" value="Divalent-metal-dependent TIM barrel enzymes"/>
    <property type="match status" value="1"/>
</dbReference>
<evidence type="ECO:0000313" key="2">
    <source>
        <dbReference type="EMBL" id="MCF1713542.1"/>
    </source>
</evidence>
<name>A0ABS9BEN0_9BACT</name>
<protein>
    <submittedName>
        <fullName evidence="2">TIM barrel protein</fullName>
    </submittedName>
</protein>
<dbReference type="SUPFAM" id="SSF51658">
    <property type="entry name" value="Xylose isomerase-like"/>
    <property type="match status" value="1"/>
</dbReference>
<dbReference type="PANTHER" id="PTHR12110:SF41">
    <property type="entry name" value="INOSOSE DEHYDRATASE"/>
    <property type="match status" value="1"/>
</dbReference>
<dbReference type="Proteomes" id="UP001200145">
    <property type="component" value="Unassembled WGS sequence"/>
</dbReference>
<dbReference type="Pfam" id="PF01261">
    <property type="entry name" value="AP_endonuc_2"/>
    <property type="match status" value="1"/>
</dbReference>
<evidence type="ECO:0000259" key="1">
    <source>
        <dbReference type="Pfam" id="PF01261"/>
    </source>
</evidence>
<comment type="caution">
    <text evidence="2">The sequence shown here is derived from an EMBL/GenBank/DDBJ whole genome shotgun (WGS) entry which is preliminary data.</text>
</comment>
<evidence type="ECO:0000313" key="3">
    <source>
        <dbReference type="Proteomes" id="UP001200145"/>
    </source>
</evidence>
<organism evidence="2 3">
    <name type="scientific">Flavihumibacter fluminis</name>
    <dbReference type="NCBI Taxonomy" id="2909236"/>
    <lineage>
        <taxon>Bacteria</taxon>
        <taxon>Pseudomonadati</taxon>
        <taxon>Bacteroidota</taxon>
        <taxon>Chitinophagia</taxon>
        <taxon>Chitinophagales</taxon>
        <taxon>Chitinophagaceae</taxon>
        <taxon>Flavihumibacter</taxon>
    </lineage>
</organism>
<proteinExistence type="predicted"/>
<feature type="domain" description="Xylose isomerase-like TIM barrel" evidence="1">
    <location>
        <begin position="39"/>
        <end position="299"/>
    </location>
</feature>
<gene>
    <name evidence="2" type="ORF">L0U88_02725</name>
</gene>
<dbReference type="RefSeq" id="WP_234864072.1">
    <property type="nucleotide sequence ID" value="NZ_JAKEVY010000001.1"/>
</dbReference>
<dbReference type="InterPro" id="IPR050312">
    <property type="entry name" value="IolE/XylAMocC-like"/>
</dbReference>
<dbReference type="EMBL" id="JAKEVY010000001">
    <property type="protein sequence ID" value="MCF1713542.1"/>
    <property type="molecule type" value="Genomic_DNA"/>
</dbReference>
<accession>A0ABS9BEN0</accession>
<keyword evidence="3" id="KW-1185">Reference proteome</keyword>
<dbReference type="InterPro" id="IPR013022">
    <property type="entry name" value="Xyl_isomerase-like_TIM-brl"/>
</dbReference>